<protein>
    <recommendedName>
        <fullName evidence="4">F-box domain-containing protein</fullName>
    </recommendedName>
</protein>
<comment type="caution">
    <text evidence="2">The sequence shown here is derived from an EMBL/GenBank/DDBJ whole genome shotgun (WGS) entry which is preliminary data.</text>
</comment>
<evidence type="ECO:0000313" key="2">
    <source>
        <dbReference type="EMBL" id="KAK4498997.1"/>
    </source>
</evidence>
<evidence type="ECO:0000313" key="3">
    <source>
        <dbReference type="Proteomes" id="UP001305779"/>
    </source>
</evidence>
<feature type="region of interest" description="Disordered" evidence="1">
    <location>
        <begin position="102"/>
        <end position="170"/>
    </location>
</feature>
<feature type="compositionally biased region" description="Basic residues" evidence="1">
    <location>
        <begin position="140"/>
        <end position="149"/>
    </location>
</feature>
<reference evidence="2 3" key="1">
    <citation type="journal article" date="2023" name="G3 (Bethesda)">
        <title>A chromosome-level genome assembly of Zasmidium syzygii isolated from banana leaves.</title>
        <authorList>
            <person name="van Westerhoven A.C."/>
            <person name="Mehrabi R."/>
            <person name="Talebi R."/>
            <person name="Steentjes M.B.F."/>
            <person name="Corcolon B."/>
            <person name="Chong P.A."/>
            <person name="Kema G.H.J."/>
            <person name="Seidl M.F."/>
        </authorList>
    </citation>
    <scope>NUCLEOTIDE SEQUENCE [LARGE SCALE GENOMIC DNA]</scope>
    <source>
        <strain evidence="2 3">P124</strain>
    </source>
</reference>
<name>A0ABR0EBX5_ZASCE</name>
<dbReference type="PANTHER" id="PTHR42085">
    <property type="entry name" value="F-BOX DOMAIN-CONTAINING PROTEIN"/>
    <property type="match status" value="1"/>
</dbReference>
<proteinExistence type="predicted"/>
<keyword evidence="3" id="KW-1185">Reference proteome</keyword>
<dbReference type="Proteomes" id="UP001305779">
    <property type="component" value="Unassembled WGS sequence"/>
</dbReference>
<feature type="compositionally biased region" description="Basic residues" evidence="1">
    <location>
        <begin position="113"/>
        <end position="126"/>
    </location>
</feature>
<dbReference type="EMBL" id="JAXOVC010000007">
    <property type="protein sequence ID" value="KAK4498997.1"/>
    <property type="molecule type" value="Genomic_DNA"/>
</dbReference>
<dbReference type="PANTHER" id="PTHR42085:SF2">
    <property type="entry name" value="F-BOX DOMAIN-CONTAINING PROTEIN"/>
    <property type="match status" value="1"/>
</dbReference>
<evidence type="ECO:0008006" key="4">
    <source>
        <dbReference type="Google" id="ProtNLM"/>
    </source>
</evidence>
<gene>
    <name evidence="2" type="ORF">PRZ48_009508</name>
</gene>
<accession>A0ABR0EBX5</accession>
<evidence type="ECO:0000256" key="1">
    <source>
        <dbReference type="SAM" id="MobiDB-lite"/>
    </source>
</evidence>
<organism evidence="2 3">
    <name type="scientific">Zasmidium cellare</name>
    <name type="common">Wine cellar mold</name>
    <name type="synonym">Racodium cellare</name>
    <dbReference type="NCBI Taxonomy" id="395010"/>
    <lineage>
        <taxon>Eukaryota</taxon>
        <taxon>Fungi</taxon>
        <taxon>Dikarya</taxon>
        <taxon>Ascomycota</taxon>
        <taxon>Pezizomycotina</taxon>
        <taxon>Dothideomycetes</taxon>
        <taxon>Dothideomycetidae</taxon>
        <taxon>Mycosphaerellales</taxon>
        <taxon>Mycosphaerellaceae</taxon>
        <taxon>Zasmidium</taxon>
    </lineage>
</organism>
<sequence>MQFNPTPRKLHKLTPLEIGKMQVISINDFDRAQEAQLEYIMESAVDQLEGFNKPAGERPTVADVTICFGQLRLYDDLPPQFRFDYEPPTTCRQWPGPRFGSFSLHKPLPSTKTKVKSKGSKQPKKHVQPDDFKQSIRPLKAPKPKKTKKKADVAPALISTKTSRDPPLDLMSLPPELRNAVWSLLAVHEEPLEVQLRPIRPCKRPKELRGAIIRRFPLEPVVASVSRQVRREVLSIFYGDNRFILQQNGGNVYNGRHMTDPAVMEKWLPRRSTAKFLTHVDIRFSAMPRSYIRPMSIVYSLRRIPDNAITIKVKVERAIGKNVPQSSQPCTCLEQDVVAELDQGESGEQDLMETALKLARKRREILFDVEGSERGPSPVLKFRKLNCEKCARETFASVNRE</sequence>
<dbReference type="InterPro" id="IPR038883">
    <property type="entry name" value="AN11006-like"/>
</dbReference>